<feature type="chain" id="PRO_5011583876" evidence="1">
    <location>
        <begin position="28"/>
        <end position="63"/>
    </location>
</feature>
<proteinExistence type="predicted"/>
<dbReference type="EMBL" id="FORA01000007">
    <property type="protein sequence ID" value="SFJ80629.1"/>
    <property type="molecule type" value="Genomic_DNA"/>
</dbReference>
<organism evidence="2 3">
    <name type="scientific">Jannaschia pohangensis</name>
    <dbReference type="NCBI Taxonomy" id="390807"/>
    <lineage>
        <taxon>Bacteria</taxon>
        <taxon>Pseudomonadati</taxon>
        <taxon>Pseudomonadota</taxon>
        <taxon>Alphaproteobacteria</taxon>
        <taxon>Rhodobacterales</taxon>
        <taxon>Roseobacteraceae</taxon>
        <taxon>Jannaschia</taxon>
    </lineage>
</organism>
<protein>
    <submittedName>
        <fullName evidence="2">Uncharacterized protein</fullName>
    </submittedName>
</protein>
<name>A0A1I3UDA0_9RHOB</name>
<sequence length="63" mass="6390">MTYFAKSALLVAALSAPLAFGVSPAIGAESAAQPTLVTTKGDRGGHDDRAQMILASILAESDD</sequence>
<reference evidence="2 3" key="1">
    <citation type="submission" date="2016-10" db="EMBL/GenBank/DDBJ databases">
        <authorList>
            <person name="de Groot N.N."/>
        </authorList>
    </citation>
    <scope>NUCLEOTIDE SEQUENCE [LARGE SCALE GENOMIC DNA]</scope>
    <source>
        <strain evidence="2 3">DSM 19073</strain>
    </source>
</reference>
<gene>
    <name evidence="2" type="ORF">SAMN04488095_3715</name>
</gene>
<evidence type="ECO:0000313" key="2">
    <source>
        <dbReference type="EMBL" id="SFJ80629.1"/>
    </source>
</evidence>
<evidence type="ECO:0000313" key="3">
    <source>
        <dbReference type="Proteomes" id="UP000199110"/>
    </source>
</evidence>
<dbReference type="RefSeq" id="WP_139212414.1">
    <property type="nucleotide sequence ID" value="NZ_FORA01000007.1"/>
</dbReference>
<feature type="signal peptide" evidence="1">
    <location>
        <begin position="1"/>
        <end position="27"/>
    </location>
</feature>
<keyword evidence="1" id="KW-0732">Signal</keyword>
<accession>A0A1I3UDA0</accession>
<evidence type="ECO:0000256" key="1">
    <source>
        <dbReference type="SAM" id="SignalP"/>
    </source>
</evidence>
<dbReference type="AlphaFoldDB" id="A0A1I3UDA0"/>
<keyword evidence="3" id="KW-1185">Reference proteome</keyword>
<dbReference type="OrthoDB" id="9987076at2"/>
<dbReference type="Proteomes" id="UP000199110">
    <property type="component" value="Unassembled WGS sequence"/>
</dbReference>